<dbReference type="SMART" id="SM00185">
    <property type="entry name" value="ARM"/>
    <property type="match status" value="3"/>
</dbReference>
<dbReference type="EMBL" id="AFYH01027373">
    <property type="status" value="NOT_ANNOTATED_CDS"/>
    <property type="molecule type" value="Genomic_DNA"/>
</dbReference>
<evidence type="ECO:0000256" key="1">
    <source>
        <dbReference type="ARBA" id="ARBA00012513"/>
    </source>
</evidence>
<dbReference type="eggNOG" id="KOG0589">
    <property type="taxonomic scope" value="Eukaryota"/>
</dbReference>
<dbReference type="InterPro" id="IPR011989">
    <property type="entry name" value="ARM-like"/>
</dbReference>
<dbReference type="OMA" id="MDSTEAM"/>
<dbReference type="EMBL" id="AFYH01027372">
    <property type="status" value="NOT_ANNOTATED_CDS"/>
    <property type="molecule type" value="Genomic_DNA"/>
</dbReference>
<dbReference type="SUPFAM" id="SSF48371">
    <property type="entry name" value="ARM repeat"/>
    <property type="match status" value="1"/>
</dbReference>
<keyword evidence="3" id="KW-0808">Transferase</keyword>
<keyword evidence="4" id="KW-0547">Nucleotide-binding</keyword>
<dbReference type="PANTHER" id="PTHR24363:SF0">
    <property type="entry name" value="SERINE_THREONINE KINASE LIKE DOMAIN CONTAINING 1"/>
    <property type="match status" value="1"/>
</dbReference>
<dbReference type="Ensembl" id="ENSLACT00000014304.1">
    <property type="protein sequence ID" value="ENSLACP00000014204.1"/>
    <property type="gene ID" value="ENSLACG00000012507.2"/>
</dbReference>
<reference evidence="11" key="3">
    <citation type="submission" date="2025-09" db="UniProtKB">
        <authorList>
            <consortium name="Ensembl"/>
        </authorList>
    </citation>
    <scope>IDENTIFICATION</scope>
</reference>
<dbReference type="PROSITE" id="PS50176">
    <property type="entry name" value="ARM_REPEAT"/>
    <property type="match status" value="1"/>
</dbReference>
<evidence type="ECO:0000313" key="12">
    <source>
        <dbReference type="Proteomes" id="UP000008672"/>
    </source>
</evidence>
<accession>H3AX33</accession>
<feature type="domain" description="Protein kinase" evidence="10">
    <location>
        <begin position="4"/>
        <end position="270"/>
    </location>
</feature>
<dbReference type="GO" id="GO:0004674">
    <property type="term" value="F:protein serine/threonine kinase activity"/>
    <property type="evidence" value="ECO:0007669"/>
    <property type="project" value="UniProtKB-KW"/>
</dbReference>
<keyword evidence="6" id="KW-0067">ATP-binding</keyword>
<dbReference type="Pfam" id="PF00069">
    <property type="entry name" value="Pkinase"/>
    <property type="match status" value="1"/>
</dbReference>
<evidence type="ECO:0000256" key="5">
    <source>
        <dbReference type="ARBA" id="ARBA00022777"/>
    </source>
</evidence>
<dbReference type="AlphaFoldDB" id="H3AX33"/>
<dbReference type="PANTHER" id="PTHR24363">
    <property type="entry name" value="SERINE/THREONINE PROTEIN KINASE"/>
    <property type="match status" value="1"/>
</dbReference>
<dbReference type="InterPro" id="IPR011009">
    <property type="entry name" value="Kinase-like_dom_sf"/>
</dbReference>
<dbReference type="EC" id="2.7.11.1" evidence="1"/>
<dbReference type="Gene3D" id="1.25.10.10">
    <property type="entry name" value="Leucine-rich Repeat Variant"/>
    <property type="match status" value="1"/>
</dbReference>
<evidence type="ECO:0000313" key="11">
    <source>
        <dbReference type="Ensembl" id="ENSLACP00000014204.1"/>
    </source>
</evidence>
<dbReference type="EMBL" id="AFYH01027374">
    <property type="status" value="NOT_ANNOTATED_CDS"/>
    <property type="molecule type" value="Genomic_DNA"/>
</dbReference>
<evidence type="ECO:0000256" key="6">
    <source>
        <dbReference type="ARBA" id="ARBA00022840"/>
    </source>
</evidence>
<evidence type="ECO:0000256" key="9">
    <source>
        <dbReference type="PROSITE-ProRule" id="PRU00259"/>
    </source>
</evidence>
<comment type="catalytic activity">
    <reaction evidence="8">
        <text>L-seryl-[protein] + ATP = O-phospho-L-seryl-[protein] + ADP + H(+)</text>
        <dbReference type="Rhea" id="RHEA:17989"/>
        <dbReference type="Rhea" id="RHEA-COMP:9863"/>
        <dbReference type="Rhea" id="RHEA-COMP:11604"/>
        <dbReference type="ChEBI" id="CHEBI:15378"/>
        <dbReference type="ChEBI" id="CHEBI:29999"/>
        <dbReference type="ChEBI" id="CHEBI:30616"/>
        <dbReference type="ChEBI" id="CHEBI:83421"/>
        <dbReference type="ChEBI" id="CHEBI:456216"/>
        <dbReference type="EC" id="2.7.11.1"/>
    </reaction>
</comment>
<keyword evidence="2" id="KW-0723">Serine/threonine-protein kinase</keyword>
<evidence type="ECO:0000259" key="10">
    <source>
        <dbReference type="PROSITE" id="PS50011"/>
    </source>
</evidence>
<reference evidence="11" key="2">
    <citation type="submission" date="2025-08" db="UniProtKB">
        <authorList>
            <consortium name="Ensembl"/>
        </authorList>
    </citation>
    <scope>IDENTIFICATION</scope>
</reference>
<name>H3AX33_LATCH</name>
<comment type="catalytic activity">
    <reaction evidence="7">
        <text>L-threonyl-[protein] + ATP = O-phospho-L-threonyl-[protein] + ADP + H(+)</text>
        <dbReference type="Rhea" id="RHEA:46608"/>
        <dbReference type="Rhea" id="RHEA-COMP:11060"/>
        <dbReference type="Rhea" id="RHEA-COMP:11605"/>
        <dbReference type="ChEBI" id="CHEBI:15378"/>
        <dbReference type="ChEBI" id="CHEBI:30013"/>
        <dbReference type="ChEBI" id="CHEBI:30616"/>
        <dbReference type="ChEBI" id="CHEBI:61977"/>
        <dbReference type="ChEBI" id="CHEBI:456216"/>
        <dbReference type="EC" id="2.7.11.1"/>
    </reaction>
</comment>
<dbReference type="InParanoid" id="H3AX33"/>
<dbReference type="InterPro" id="IPR016024">
    <property type="entry name" value="ARM-type_fold"/>
</dbReference>
<reference evidence="12" key="1">
    <citation type="submission" date="2011-08" db="EMBL/GenBank/DDBJ databases">
        <title>The draft genome of Latimeria chalumnae.</title>
        <authorList>
            <person name="Di Palma F."/>
            <person name="Alfoldi J."/>
            <person name="Johnson J."/>
            <person name="Berlin A."/>
            <person name="Gnerre S."/>
            <person name="Jaffe D."/>
            <person name="MacCallum I."/>
            <person name="Young S."/>
            <person name="Walker B.J."/>
            <person name="Lander E."/>
            <person name="Lindblad-Toh K."/>
        </authorList>
    </citation>
    <scope>NUCLEOTIDE SEQUENCE [LARGE SCALE GENOMIC DNA]</scope>
    <source>
        <strain evidence="12">Wild caught</strain>
    </source>
</reference>
<dbReference type="FunCoup" id="H3AX33">
    <property type="interactions" value="259"/>
</dbReference>
<evidence type="ECO:0000256" key="4">
    <source>
        <dbReference type="ARBA" id="ARBA00022741"/>
    </source>
</evidence>
<keyword evidence="5" id="KW-0418">Kinase</keyword>
<gene>
    <name evidence="11" type="primary">STKLD1</name>
</gene>
<dbReference type="Gene3D" id="1.10.510.10">
    <property type="entry name" value="Transferase(Phosphotransferase) domain 1"/>
    <property type="match status" value="1"/>
</dbReference>
<dbReference type="InterPro" id="IPR000225">
    <property type="entry name" value="Armadillo"/>
</dbReference>
<sequence length="642" mass="71801">MENYETLYSFLPGAYGTLSIVKKIPEGKEYALKMIECINEATANQALKEALVLLQLQHPNVTSYKEFFIIWNNEVRPTGLCFISKGSILYIKTLATKINKVMKRVPVLMVKTFLGQMVEALVYLHKQNIIHRNLKPTNILLAFDFTYIITDLMVSTLMKDEMKANIRIKDGAKSWMAPEALEFEFSEKSDVWSLGCIVLEMMTCGMLTTIQRTSLLQNLRKDCHYLEKALQRLQNKAGYSANLCSVLLKMLKINPEERSTALELVGIPFIKECLAVCGSSLTGTHEFLPPGYIEIIREHDTDELIEFMQKYINAEETQVSALKRFVLITAEEDGKVSMLQALCLEIAHATVCAMKAHPDCLELKLEACRVLGNLANLALEQNLNNLVLFSDQTVSSVVGAMQSYHDNEELLSIACHLLMMMSGNEMVVELLGNVGGIVEIVEALRNFTNDRGICSSCCWTLWSLAVNKNNAGIIAEANGISAVCDALQKHLDDEELVESATSALWALSLQGILTEDQYEATTSLLLDAVRIYPESNVIVKNASFVLASLVRLSELVVFKTALMDSEHSGISLMMDSYRLHCDDPEVVESICLLFSEMAQYDDIVPELVSQNVQEVLNEIIIKFASNEDIVSLLEPVLLRMQT</sequence>
<proteinExistence type="predicted"/>
<dbReference type="STRING" id="7897.ENSLACP00000014204"/>
<dbReference type="Gene3D" id="3.30.200.20">
    <property type="entry name" value="Phosphorylase Kinase, domain 1"/>
    <property type="match status" value="1"/>
</dbReference>
<protein>
    <recommendedName>
        <fullName evidence="1">non-specific serine/threonine protein kinase</fullName>
        <ecNumber evidence="1">2.7.11.1</ecNumber>
    </recommendedName>
</protein>
<dbReference type="Proteomes" id="UP000008672">
    <property type="component" value="Unassembled WGS sequence"/>
</dbReference>
<feature type="repeat" description="ARM" evidence="9">
    <location>
        <begin position="435"/>
        <end position="479"/>
    </location>
</feature>
<dbReference type="GeneTree" id="ENSGT00390000018038"/>
<keyword evidence="12" id="KW-1185">Reference proteome</keyword>
<organism evidence="11 12">
    <name type="scientific">Latimeria chalumnae</name>
    <name type="common">Coelacanth</name>
    <dbReference type="NCBI Taxonomy" id="7897"/>
    <lineage>
        <taxon>Eukaryota</taxon>
        <taxon>Metazoa</taxon>
        <taxon>Chordata</taxon>
        <taxon>Craniata</taxon>
        <taxon>Vertebrata</taxon>
        <taxon>Euteleostomi</taxon>
        <taxon>Coelacanthiformes</taxon>
        <taxon>Coelacanthidae</taxon>
        <taxon>Latimeria</taxon>
    </lineage>
</organism>
<dbReference type="PROSITE" id="PS50011">
    <property type="entry name" value="PROTEIN_KINASE_DOM"/>
    <property type="match status" value="1"/>
</dbReference>
<dbReference type="InterPro" id="IPR000719">
    <property type="entry name" value="Prot_kinase_dom"/>
</dbReference>
<evidence type="ECO:0000256" key="8">
    <source>
        <dbReference type="ARBA" id="ARBA00048679"/>
    </source>
</evidence>
<evidence type="ECO:0000256" key="2">
    <source>
        <dbReference type="ARBA" id="ARBA00022527"/>
    </source>
</evidence>
<evidence type="ECO:0000256" key="3">
    <source>
        <dbReference type="ARBA" id="ARBA00022679"/>
    </source>
</evidence>
<dbReference type="CDD" id="cd00180">
    <property type="entry name" value="PKc"/>
    <property type="match status" value="1"/>
</dbReference>
<dbReference type="GO" id="GO:0005524">
    <property type="term" value="F:ATP binding"/>
    <property type="evidence" value="ECO:0007669"/>
    <property type="project" value="UniProtKB-KW"/>
</dbReference>
<dbReference type="SUPFAM" id="SSF56112">
    <property type="entry name" value="Protein kinase-like (PK-like)"/>
    <property type="match status" value="1"/>
</dbReference>
<evidence type="ECO:0000256" key="7">
    <source>
        <dbReference type="ARBA" id="ARBA00047899"/>
    </source>
</evidence>